<dbReference type="PATRIC" id="fig|634498.28.peg.753"/>
<evidence type="ECO:0008006" key="3">
    <source>
        <dbReference type="Google" id="ProtNLM"/>
    </source>
</evidence>
<dbReference type="GeneID" id="8770399"/>
<evidence type="ECO:0000313" key="2">
    <source>
        <dbReference type="Proteomes" id="UP000008680"/>
    </source>
</evidence>
<gene>
    <name evidence="1" type="ordered locus">mru_0751</name>
</gene>
<sequence length="321" mass="38150">MQFGNYAVEISSENENHLINYLKFNNFKYEKDLENCSEKEEYVIVINIIERIYYKIKNYLAGPILSEKDFLDKINYNKYSIHKKAYSNDGNLIYEGYTIYEQGYGEIAYGLGTSYFPNGNKCHEGVFERKGLLEGKEFYSNGQLKFEGTYGRCRGYGPHYPSFGNYYSKDGQLLFSGKFKVTFGGVGYPMIKEPKYKLLEKGRPRYILKKDEDITKLIEKNTNIENKKYPMTFEEFEEKVLELFFEYHSDEFIEILKKRLEDYKKIEPNFMKALYKHSCWVYDSPHIYGDTCKLQFEKERLRHYPVYRLRVIVGLEDGFRG</sequence>
<name>D3E241_METRM</name>
<dbReference type="STRING" id="634498.mru_0751"/>
<accession>D3E241</accession>
<organism evidence="1 2">
    <name type="scientific">Methanobrevibacter ruminantium (strain ATCC 35063 / DSM 1093 / JCM 13430 / OCM 146 / M1)</name>
    <name type="common">Methanobacterium ruminantium</name>
    <dbReference type="NCBI Taxonomy" id="634498"/>
    <lineage>
        <taxon>Archaea</taxon>
        <taxon>Methanobacteriati</taxon>
        <taxon>Methanobacteriota</taxon>
        <taxon>Methanomada group</taxon>
        <taxon>Methanobacteria</taxon>
        <taxon>Methanobacteriales</taxon>
        <taxon>Methanobacteriaceae</taxon>
        <taxon>Methanobrevibacter</taxon>
    </lineage>
</organism>
<dbReference type="OrthoDB" id="78436at2157"/>
<keyword evidence="2" id="KW-1185">Reference proteome</keyword>
<dbReference type="HOGENOM" id="CLU_864996_0_0_2"/>
<proteinExistence type="predicted"/>
<dbReference type="EMBL" id="CP001719">
    <property type="protein sequence ID" value="ADC46602.1"/>
    <property type="molecule type" value="Genomic_DNA"/>
</dbReference>
<dbReference type="Gene3D" id="3.90.930.1">
    <property type="match status" value="1"/>
</dbReference>
<evidence type="ECO:0000313" key="1">
    <source>
        <dbReference type="EMBL" id="ADC46602.1"/>
    </source>
</evidence>
<dbReference type="KEGG" id="mru:mru_0751"/>
<protein>
    <recommendedName>
        <fullName evidence="3">MORN repeat-containing protein</fullName>
    </recommendedName>
</protein>
<dbReference type="AlphaFoldDB" id="D3E241"/>
<reference evidence="1 2" key="1">
    <citation type="journal article" date="2010" name="PLoS ONE">
        <title>The genome sequence of the rumen methanogen Methanobrevibacter ruminantium reveals new possibilities for controlling ruminant methane emissions.</title>
        <authorList>
            <person name="Leahy S.C."/>
            <person name="Kelly W.J."/>
            <person name="Altermann E."/>
            <person name="Ronimus R.S."/>
            <person name="Yeoman C.J."/>
            <person name="Pacheco D.M."/>
            <person name="Li D."/>
            <person name="Kong Z."/>
            <person name="McTavish S."/>
            <person name="Sang C."/>
            <person name="Lambie S.C."/>
            <person name="Janssen P.H."/>
            <person name="Dey D."/>
            <person name="Attwood G.T."/>
        </authorList>
    </citation>
    <scope>NUCLEOTIDE SEQUENCE [LARGE SCALE GENOMIC DNA]</scope>
    <source>
        <strain evidence="2">ATCC 35063 / DSM 1093 / JCM 13430 / OCM 146 / M1</strain>
    </source>
</reference>
<dbReference type="Proteomes" id="UP000008680">
    <property type="component" value="Chromosome"/>
</dbReference>
<dbReference type="RefSeq" id="WP_012955553.1">
    <property type="nucleotide sequence ID" value="NC_013790.1"/>
</dbReference>